<dbReference type="InterPro" id="IPR051692">
    <property type="entry name" value="OMP-like"/>
</dbReference>
<feature type="domain" description="Outer membrane protein beta-barrel" evidence="4">
    <location>
        <begin position="36"/>
        <end position="217"/>
    </location>
</feature>
<evidence type="ECO:0000259" key="4">
    <source>
        <dbReference type="Pfam" id="PF13505"/>
    </source>
</evidence>
<evidence type="ECO:0000313" key="5">
    <source>
        <dbReference type="EMBL" id="MCL9685368.1"/>
    </source>
</evidence>
<sequence length="247" mass="27327">MNKLSIMAKSVMIAMALIETIYANNDSSNYSLLKNWTGLYAGVNEGFVFSNVQLKSQQLGFTNPSETCNTSSDFSTYSPGIQLGYIYQLPNYLVSGIEANATFNTNQQVTLGCNCPNNLNVSDRFSFRNKMQSSIKGRVGSAVNWNKSLLLPYLTAGVSFANVRLAYTNEGGDYYSKNTNQAGSLIGAGIEWAFMQNWSLRAEYSYVNYGNAIKMKIPSIYGLVDPNGYARLDLNANNVLLAINYWI</sequence>
<dbReference type="PANTHER" id="PTHR34001:SF3">
    <property type="entry name" value="BLL7405 PROTEIN"/>
    <property type="match status" value="1"/>
</dbReference>
<evidence type="ECO:0000256" key="2">
    <source>
        <dbReference type="ARBA" id="ARBA00022729"/>
    </source>
</evidence>
<keyword evidence="3" id="KW-0472">Membrane</keyword>
<name>A0A9X2D346_9GAMM</name>
<organism evidence="5 6">
    <name type="scientific">Legionella maioricensis</name>
    <dbReference type="NCBI Taxonomy" id="2896528"/>
    <lineage>
        <taxon>Bacteria</taxon>
        <taxon>Pseudomonadati</taxon>
        <taxon>Pseudomonadota</taxon>
        <taxon>Gammaproteobacteria</taxon>
        <taxon>Legionellales</taxon>
        <taxon>Legionellaceae</taxon>
        <taxon>Legionella</taxon>
    </lineage>
</organism>
<dbReference type="InterPro" id="IPR011250">
    <property type="entry name" value="OMP/PagP_B-barrel"/>
</dbReference>
<reference evidence="5" key="1">
    <citation type="submission" date="2021-11" db="EMBL/GenBank/DDBJ databases">
        <title>Legionella maioricencis sp. nov., a new species isolated from hot water samples in Mallorca.</title>
        <authorList>
            <person name="Crespi S."/>
            <person name="Drasar V."/>
            <person name="Salva-Serra F."/>
            <person name="Jaen-Luchoro D."/>
            <person name="Pineiro-Iglesias B."/>
            <person name="Aliaga F."/>
            <person name="Fernandez-Juarez V."/>
            <person name="Coll G."/>
            <person name="Moore E.R.B."/>
            <person name="Bennasar-Figueras A."/>
        </authorList>
    </citation>
    <scope>NUCLEOTIDE SEQUENCE</scope>
    <source>
        <strain evidence="5">HCPI-6</strain>
    </source>
</reference>
<dbReference type="InterPro" id="IPR027385">
    <property type="entry name" value="Beta-barrel_OMP"/>
</dbReference>
<proteinExistence type="predicted"/>
<evidence type="ECO:0000256" key="1">
    <source>
        <dbReference type="ARBA" id="ARBA00004370"/>
    </source>
</evidence>
<dbReference type="AlphaFoldDB" id="A0A9X2D346"/>
<keyword evidence="2" id="KW-0732">Signal</keyword>
<accession>A0A9X2D346</accession>
<protein>
    <submittedName>
        <fullName evidence="5">Outer membrane beta-barrel protein</fullName>
    </submittedName>
</protein>
<comment type="caution">
    <text evidence="5">The sequence shown here is derived from an EMBL/GenBank/DDBJ whole genome shotgun (WGS) entry which is preliminary data.</text>
</comment>
<dbReference type="Gene3D" id="2.40.160.20">
    <property type="match status" value="1"/>
</dbReference>
<dbReference type="PANTHER" id="PTHR34001">
    <property type="entry name" value="BLL7405 PROTEIN"/>
    <property type="match status" value="1"/>
</dbReference>
<dbReference type="RefSeq" id="WP_250423655.1">
    <property type="nucleotide sequence ID" value="NZ_JAJKBJ010000024.1"/>
</dbReference>
<keyword evidence="6" id="KW-1185">Reference proteome</keyword>
<comment type="subcellular location">
    <subcellularLocation>
        <location evidence="1">Membrane</location>
    </subcellularLocation>
</comment>
<dbReference type="Proteomes" id="UP001139721">
    <property type="component" value="Unassembled WGS sequence"/>
</dbReference>
<evidence type="ECO:0000256" key="3">
    <source>
        <dbReference type="ARBA" id="ARBA00023136"/>
    </source>
</evidence>
<dbReference type="EMBL" id="JAJKBJ010000024">
    <property type="protein sequence ID" value="MCL9685368.1"/>
    <property type="molecule type" value="Genomic_DNA"/>
</dbReference>
<dbReference type="SUPFAM" id="SSF56925">
    <property type="entry name" value="OMPA-like"/>
    <property type="match status" value="1"/>
</dbReference>
<dbReference type="GO" id="GO:0016020">
    <property type="term" value="C:membrane"/>
    <property type="evidence" value="ECO:0007669"/>
    <property type="project" value="UniProtKB-SubCell"/>
</dbReference>
<evidence type="ECO:0000313" key="6">
    <source>
        <dbReference type="Proteomes" id="UP001139721"/>
    </source>
</evidence>
<dbReference type="Pfam" id="PF13505">
    <property type="entry name" value="OMP_b-brl"/>
    <property type="match status" value="1"/>
</dbReference>
<gene>
    <name evidence="5" type="ORF">LOX96_14800</name>
</gene>